<evidence type="ECO:0000313" key="3">
    <source>
        <dbReference type="Proteomes" id="UP000321807"/>
    </source>
</evidence>
<evidence type="ECO:0000313" key="2">
    <source>
        <dbReference type="EMBL" id="QEE24586.1"/>
    </source>
</evidence>
<dbReference type="EMBL" id="CP042807">
    <property type="protein sequence ID" value="QEE24586.1"/>
    <property type="molecule type" value="Genomic_DNA"/>
</dbReference>
<dbReference type="RefSeq" id="WP_147627176.1">
    <property type="nucleotide sequence ID" value="NZ_CP042807.1"/>
</dbReference>
<organism evidence="2 3">
    <name type="scientific">Rhodanobacter glycinis</name>
    <dbReference type="NCBI Taxonomy" id="582702"/>
    <lineage>
        <taxon>Bacteria</taxon>
        <taxon>Pseudomonadati</taxon>
        <taxon>Pseudomonadota</taxon>
        <taxon>Gammaproteobacteria</taxon>
        <taxon>Lysobacterales</taxon>
        <taxon>Rhodanobacteraceae</taxon>
        <taxon>Rhodanobacter</taxon>
    </lineage>
</organism>
<dbReference type="Pfam" id="PF23961">
    <property type="entry name" value="Phage_tail_terminator_9"/>
    <property type="match status" value="1"/>
</dbReference>
<gene>
    <name evidence="2" type="ORF">CS053_08770</name>
</gene>
<name>A0A5B9E2U8_9GAMM</name>
<dbReference type="AlphaFoldDB" id="A0A5B9E2U8"/>
<dbReference type="NCBIfam" id="NF047498">
    <property type="entry name" value="LIC_12616_fam"/>
    <property type="match status" value="1"/>
</dbReference>
<evidence type="ECO:0000259" key="1">
    <source>
        <dbReference type="Pfam" id="PF23961"/>
    </source>
</evidence>
<feature type="domain" description="Phage neck terminator protein gp12-like" evidence="1">
    <location>
        <begin position="23"/>
        <end position="173"/>
    </location>
</feature>
<sequence>MANTSATGGYLSPGSPLPPEDAALDAIFQQAIVGITGLDGTLVRPRWQAVVPQQPEPSTNWCAFGITDTGPADFPAVEHDGTGDGASALHRHEEITLLASFYGPGASGNAKTLRDGLYLSQNREAMQAAGIDLIGADDIRAAPDLINQQWVRRFDLPLNFRRHAVRTYPVLNLLSGDAVLETDVQISANP</sequence>
<protein>
    <recommendedName>
        <fullName evidence="1">Phage neck terminator protein gp12-like domain-containing protein</fullName>
    </recommendedName>
</protein>
<proteinExistence type="predicted"/>
<dbReference type="KEGG" id="rgl:CS053_08770"/>
<dbReference type="InterPro" id="IPR057087">
    <property type="entry name" value="Gp12-like"/>
</dbReference>
<dbReference type="Proteomes" id="UP000321807">
    <property type="component" value="Chromosome"/>
</dbReference>
<accession>A0A5B9E2U8</accession>
<reference evidence="2 3" key="1">
    <citation type="submission" date="2019-08" db="EMBL/GenBank/DDBJ databases">
        <title>Complete genome sequence of Rhodanobacter glycinis strain T01E-68 isolated from tomato root.</title>
        <authorList>
            <person name="Weon H.-Y."/>
            <person name="Lee S.A."/>
        </authorList>
    </citation>
    <scope>NUCLEOTIDE SEQUENCE [LARGE SCALE GENOMIC DNA]</scope>
    <source>
        <strain evidence="2 3">T01E-68</strain>
    </source>
</reference>